<protein>
    <submittedName>
        <fullName evidence="1">Uncharacterized protein</fullName>
    </submittedName>
</protein>
<accession>A0A699ZQW6</accession>
<evidence type="ECO:0000313" key="2">
    <source>
        <dbReference type="Proteomes" id="UP000485058"/>
    </source>
</evidence>
<organism evidence="1 2">
    <name type="scientific">Haematococcus lacustris</name>
    <name type="common">Green alga</name>
    <name type="synonym">Haematococcus pluvialis</name>
    <dbReference type="NCBI Taxonomy" id="44745"/>
    <lineage>
        <taxon>Eukaryota</taxon>
        <taxon>Viridiplantae</taxon>
        <taxon>Chlorophyta</taxon>
        <taxon>core chlorophytes</taxon>
        <taxon>Chlorophyceae</taxon>
        <taxon>CS clade</taxon>
        <taxon>Chlamydomonadales</taxon>
        <taxon>Haematococcaceae</taxon>
        <taxon>Haematococcus</taxon>
    </lineage>
</organism>
<sequence>MLVQALKDIKVYNQPW</sequence>
<name>A0A699ZQW6_HAELA</name>
<dbReference type="Proteomes" id="UP000485058">
    <property type="component" value="Unassembled WGS sequence"/>
</dbReference>
<evidence type="ECO:0000313" key="1">
    <source>
        <dbReference type="EMBL" id="GFH24305.1"/>
    </source>
</evidence>
<proteinExistence type="predicted"/>
<comment type="caution">
    <text evidence="1">The sequence shown here is derived from an EMBL/GenBank/DDBJ whole genome shotgun (WGS) entry which is preliminary data.</text>
</comment>
<gene>
    <name evidence="1" type="ORF">HaLaN_22073</name>
</gene>
<dbReference type="EMBL" id="BLLF01002498">
    <property type="protein sequence ID" value="GFH24305.1"/>
    <property type="molecule type" value="Genomic_DNA"/>
</dbReference>
<dbReference type="AlphaFoldDB" id="A0A699ZQW6"/>
<keyword evidence="2" id="KW-1185">Reference proteome</keyword>
<reference evidence="1 2" key="1">
    <citation type="submission" date="2020-02" db="EMBL/GenBank/DDBJ databases">
        <title>Draft genome sequence of Haematococcus lacustris strain NIES-144.</title>
        <authorList>
            <person name="Morimoto D."/>
            <person name="Nakagawa S."/>
            <person name="Yoshida T."/>
            <person name="Sawayama S."/>
        </authorList>
    </citation>
    <scope>NUCLEOTIDE SEQUENCE [LARGE SCALE GENOMIC DNA]</scope>
    <source>
        <strain evidence="1 2">NIES-144</strain>
    </source>
</reference>